<name>A0A4P6UYF4_9HYPH</name>
<keyword evidence="4" id="KW-1185">Reference proteome</keyword>
<dbReference type="AlphaFoldDB" id="A0A4P6UYF4"/>
<feature type="transmembrane region" description="Helical" evidence="1">
    <location>
        <begin position="28"/>
        <end position="49"/>
    </location>
</feature>
<dbReference type="Proteomes" id="UP000293719">
    <property type="component" value="Chromosome"/>
</dbReference>
<dbReference type="KEGG" id="rpod:E0E05_02230"/>
<keyword evidence="1" id="KW-0472">Membrane</keyword>
<dbReference type="InterPro" id="IPR012495">
    <property type="entry name" value="TadE-like_dom"/>
</dbReference>
<evidence type="ECO:0000313" key="4">
    <source>
        <dbReference type="Proteomes" id="UP000293719"/>
    </source>
</evidence>
<dbReference type="EMBL" id="CP036532">
    <property type="protein sequence ID" value="QBK29513.1"/>
    <property type="molecule type" value="Genomic_DNA"/>
</dbReference>
<reference evidence="3 4" key="1">
    <citation type="journal article" date="2017" name="Int. J. Syst. Evol. Microbiol.">
        <title>Roseitalea porphyridii gen. nov., sp. nov., isolated from a red alga, and reclassification of Hoeflea suaedae Chung et al. 2013 as Pseudohoeflea suaedae gen. nov., comb. nov.</title>
        <authorList>
            <person name="Hyeon J.W."/>
            <person name="Jeong S.E."/>
            <person name="Baek K."/>
            <person name="Jeon C.O."/>
        </authorList>
    </citation>
    <scope>NUCLEOTIDE SEQUENCE [LARGE SCALE GENOMIC DNA]</scope>
    <source>
        <strain evidence="3 4">MA7-20</strain>
    </source>
</reference>
<evidence type="ECO:0000259" key="2">
    <source>
        <dbReference type="Pfam" id="PF07811"/>
    </source>
</evidence>
<dbReference type="OrthoDB" id="7876207at2"/>
<dbReference type="Pfam" id="PF07811">
    <property type="entry name" value="TadE"/>
    <property type="match status" value="1"/>
</dbReference>
<accession>A0A4P6UYF4</accession>
<organism evidence="3 4">
    <name type="scientific">Roseitalea porphyridii</name>
    <dbReference type="NCBI Taxonomy" id="1852022"/>
    <lineage>
        <taxon>Bacteria</taxon>
        <taxon>Pseudomonadati</taxon>
        <taxon>Pseudomonadota</taxon>
        <taxon>Alphaproteobacteria</taxon>
        <taxon>Hyphomicrobiales</taxon>
        <taxon>Ahrensiaceae</taxon>
        <taxon>Roseitalea</taxon>
    </lineage>
</organism>
<feature type="domain" description="TadE-like" evidence="2">
    <location>
        <begin position="29"/>
        <end position="60"/>
    </location>
</feature>
<keyword evidence="1" id="KW-1133">Transmembrane helix</keyword>
<sequence length="232" mass="26424">MMFLVRAARRLVRRADARMRRFAADARASVAVEMAFVLPIFATMAFLTWDAGTVYTQYNRSTSNLYSLGDIIATRTSDLTCDQLDSIAELVYDSYAYGNWARRTGSGMDFDRNGALDFRFRITMVRAETRPNGSVRGLIEWEYVRAGRSARDPGNYIRIPDEMQIDGMRFVIVDGFIFLAPTFNYLGIFDMDPDRGGSEGRFDLEQFFPLRFVPNIALVEEPGDLFDDKCKG</sequence>
<proteinExistence type="predicted"/>
<dbReference type="RefSeq" id="WP_131615213.1">
    <property type="nucleotide sequence ID" value="NZ_CP036532.1"/>
</dbReference>
<keyword evidence="1" id="KW-0812">Transmembrane</keyword>
<protein>
    <recommendedName>
        <fullName evidence="2">TadE-like domain-containing protein</fullName>
    </recommendedName>
</protein>
<evidence type="ECO:0000313" key="3">
    <source>
        <dbReference type="EMBL" id="QBK29513.1"/>
    </source>
</evidence>
<evidence type="ECO:0000256" key="1">
    <source>
        <dbReference type="SAM" id="Phobius"/>
    </source>
</evidence>
<dbReference type="GeneID" id="90766100"/>
<gene>
    <name evidence="3" type="ORF">E0E05_02230</name>
</gene>